<comment type="subcellular location">
    <subcellularLocation>
        <location evidence="1">Secreted</location>
    </subcellularLocation>
</comment>
<keyword evidence="5" id="KW-0843">Virulence</keyword>
<dbReference type="Pfam" id="PF05925">
    <property type="entry name" value="IpgD"/>
    <property type="match status" value="1"/>
</dbReference>
<evidence type="ECO:0000256" key="2">
    <source>
        <dbReference type="ARBA" id="ARBA00009007"/>
    </source>
</evidence>
<evidence type="ECO:0000256" key="5">
    <source>
        <dbReference type="ARBA" id="ARBA00023026"/>
    </source>
</evidence>
<keyword evidence="3" id="KW-0964">Secreted</keyword>
<evidence type="ECO:0000256" key="3">
    <source>
        <dbReference type="ARBA" id="ARBA00022525"/>
    </source>
</evidence>
<dbReference type="InterPro" id="IPR008108">
    <property type="entry name" value="IpgD/SopB"/>
</dbReference>
<evidence type="ECO:0000256" key="4">
    <source>
        <dbReference type="ARBA" id="ARBA00022801"/>
    </source>
</evidence>
<comment type="caution">
    <text evidence="6">The sequence shown here is derived from an EMBL/GenBank/DDBJ whole genome shotgun (WGS) entry which is preliminary data.</text>
</comment>
<gene>
    <name evidence="6" type="ORF">JZM24_09330</name>
</gene>
<dbReference type="EMBL" id="JAFJYC010000001">
    <property type="protein sequence ID" value="MBT9432281.1"/>
    <property type="molecule type" value="Genomic_DNA"/>
</dbReference>
<proteinExistence type="inferred from homology"/>
<dbReference type="RefSeq" id="WP_215669447.1">
    <property type="nucleotide sequence ID" value="NZ_JAFJYC010000001.1"/>
</dbReference>
<dbReference type="Proteomes" id="UP000811282">
    <property type="component" value="Unassembled WGS sequence"/>
</dbReference>
<evidence type="ECO:0000313" key="6">
    <source>
        <dbReference type="EMBL" id="MBT9432281.1"/>
    </source>
</evidence>
<keyword evidence="7" id="KW-1185">Reference proteome</keyword>
<organism evidence="6 7">
    <name type="scientific">Candidatus Sodalis endolongispinus</name>
    <dbReference type="NCBI Taxonomy" id="2812662"/>
    <lineage>
        <taxon>Bacteria</taxon>
        <taxon>Pseudomonadati</taxon>
        <taxon>Pseudomonadota</taxon>
        <taxon>Gammaproteobacteria</taxon>
        <taxon>Enterobacterales</taxon>
        <taxon>Bruguierivoracaceae</taxon>
        <taxon>Sodalis</taxon>
    </lineage>
</organism>
<comment type="similarity">
    <text evidence="2">Belongs to the phosphatase IpgD/SopB family.</text>
</comment>
<reference evidence="6 7" key="1">
    <citation type="journal article" date="2021" name="Genome Biol. Evol.">
        <title>The evolution of interdependence in a four-way mealybug symbiosis.</title>
        <authorList>
            <person name="Garber A.I."/>
            <person name="Kupper M."/>
            <person name="Laetsch D.R."/>
            <person name="Weldon S.R."/>
            <person name="Ladinsky M.S."/>
            <person name="Bjorkman P.J."/>
            <person name="McCutcheon J.P."/>
        </authorList>
    </citation>
    <scope>NUCLEOTIDE SEQUENCE [LARGE SCALE GENOMIC DNA]</scope>
    <source>
        <strain evidence="6">SOD</strain>
    </source>
</reference>
<keyword evidence="4" id="KW-0378">Hydrolase</keyword>
<evidence type="ECO:0000313" key="7">
    <source>
        <dbReference type="Proteomes" id="UP000811282"/>
    </source>
</evidence>
<dbReference type="PRINTS" id="PR01734">
    <property type="entry name" value="TYPE3OMBPROT"/>
</dbReference>
<sequence length="214" mass="23544">MSPHSISALMKRAALKLGLGTATSDAYNAPALAQLLGNDLRPEAEPGGWVGQYLGSEPANEPANARKVRDLCDQIKSIWARKVHRSDDGEPYKAPQRIAMLAYEIGGVPCWNCKSGKDRTGMLDVELKREVIHYDTQQSLSHPSGPLNDAHRALLQEVLMKSGNMEIQRCNTGVKGNKVLKKFRLPCFNLSFARRIGLDALWSRAKGLSHIAKS</sequence>
<protein>
    <submittedName>
        <fullName evidence="6">Uncharacterized protein</fullName>
    </submittedName>
</protein>
<evidence type="ECO:0000256" key="1">
    <source>
        <dbReference type="ARBA" id="ARBA00004613"/>
    </source>
</evidence>
<name>A0ABS5YDT5_9GAMM</name>
<accession>A0ABS5YDT5</accession>